<dbReference type="SUPFAM" id="SSF48576">
    <property type="entry name" value="Terpenoid synthases"/>
    <property type="match status" value="1"/>
</dbReference>
<dbReference type="PROSITE" id="PS00723">
    <property type="entry name" value="POLYPRENYL_SYNTHASE_1"/>
    <property type="match status" value="1"/>
</dbReference>
<keyword evidence="3" id="KW-0808">Transferase</keyword>
<dbReference type="InterPro" id="IPR000092">
    <property type="entry name" value="Polyprenyl_synt"/>
</dbReference>
<comment type="similarity">
    <text evidence="3">Belongs to the FPP/GGPP synthase family.</text>
</comment>
<evidence type="ECO:0000256" key="1">
    <source>
        <dbReference type="ARBA" id="ARBA00022723"/>
    </source>
</evidence>
<dbReference type="Pfam" id="PF00348">
    <property type="entry name" value="polyprenyl_synt"/>
    <property type="match status" value="1"/>
</dbReference>
<dbReference type="GO" id="GO:0008299">
    <property type="term" value="P:isoprenoid biosynthetic process"/>
    <property type="evidence" value="ECO:0007669"/>
    <property type="project" value="InterPro"/>
</dbReference>
<dbReference type="OrthoDB" id="4497239at2"/>
<sequence>MTTVDARTRARSVTEVLDWSRSRWEPAMRAAVDRLPVAMRRIAGYHLGWWDETGTATSASGGKALRPALVLLCAEASGGDPEDAIPAAVAVELAHNFSLLHDDVMDGDRTRRHRPTAWTVFGTGQAVLAGDSLLTLAFDVLSPDGPAAARLLSTAVLDLLHGQHEDLAFEQRTNVEVAECVQMAQGKTAALLSAACTLGVLVVGGRGEHVERFGRFGRSLGLAFQHVDDLLGIWGDPAVTGKPVYSDLRSRKKSLPVVAALTSGTSAGQELAMLYRQPLPEDCLAKAATLVDEAGGRSWSHTQADELLADALTALTAANPAPRATAELTAIAQLITRRDH</sequence>
<dbReference type="AlphaFoldDB" id="A0A1I5N9M3"/>
<dbReference type="Proteomes" id="UP000199137">
    <property type="component" value="Unassembled WGS sequence"/>
</dbReference>
<dbReference type="PANTHER" id="PTHR12001">
    <property type="entry name" value="GERANYLGERANYL PYROPHOSPHATE SYNTHASE"/>
    <property type="match status" value="1"/>
</dbReference>
<dbReference type="CDD" id="cd00685">
    <property type="entry name" value="Trans_IPPS_HT"/>
    <property type="match status" value="1"/>
</dbReference>
<evidence type="ECO:0000313" key="5">
    <source>
        <dbReference type="Proteomes" id="UP000199137"/>
    </source>
</evidence>
<dbReference type="InterPro" id="IPR033749">
    <property type="entry name" value="Polyprenyl_synt_CS"/>
</dbReference>
<dbReference type="STRING" id="112413.SAMN05421854_104290"/>
<gene>
    <name evidence="4" type="ORF">SAMN05421854_104290</name>
</gene>
<dbReference type="PANTHER" id="PTHR12001:SF86">
    <property type="entry name" value="GERANYLGERANYL DIPHOSPHATE SYNTHASE"/>
    <property type="match status" value="1"/>
</dbReference>
<organism evidence="4 5">
    <name type="scientific">Amycolatopsis rubida</name>
    <dbReference type="NCBI Taxonomy" id="112413"/>
    <lineage>
        <taxon>Bacteria</taxon>
        <taxon>Bacillati</taxon>
        <taxon>Actinomycetota</taxon>
        <taxon>Actinomycetes</taxon>
        <taxon>Pseudonocardiales</taxon>
        <taxon>Pseudonocardiaceae</taxon>
        <taxon>Amycolatopsis</taxon>
    </lineage>
</organism>
<keyword evidence="1" id="KW-0479">Metal-binding</keyword>
<evidence type="ECO:0000313" key="4">
    <source>
        <dbReference type="EMBL" id="SFP17971.1"/>
    </source>
</evidence>
<dbReference type="GO" id="GO:0004659">
    <property type="term" value="F:prenyltransferase activity"/>
    <property type="evidence" value="ECO:0007669"/>
    <property type="project" value="InterPro"/>
</dbReference>
<protein>
    <submittedName>
        <fullName evidence="4">Geranylgeranyl diphosphate synthase, type I</fullName>
    </submittedName>
</protein>
<dbReference type="EMBL" id="FOWC01000004">
    <property type="protein sequence ID" value="SFP17971.1"/>
    <property type="molecule type" value="Genomic_DNA"/>
</dbReference>
<proteinExistence type="inferred from homology"/>
<dbReference type="SFLD" id="SFLDS00005">
    <property type="entry name" value="Isoprenoid_Synthase_Type_I"/>
    <property type="match status" value="1"/>
</dbReference>
<dbReference type="InterPro" id="IPR008949">
    <property type="entry name" value="Isoprenoid_synthase_dom_sf"/>
</dbReference>
<evidence type="ECO:0000256" key="2">
    <source>
        <dbReference type="ARBA" id="ARBA00022842"/>
    </source>
</evidence>
<accession>A0A1I5N9M3</accession>
<keyword evidence="2" id="KW-0460">Magnesium</keyword>
<dbReference type="RefSeq" id="WP_093574034.1">
    <property type="nucleotide sequence ID" value="NZ_FOWC01000004.1"/>
</dbReference>
<dbReference type="SFLD" id="SFLDG01017">
    <property type="entry name" value="Polyprenyl_Transferase_Like"/>
    <property type="match status" value="1"/>
</dbReference>
<dbReference type="NCBIfam" id="NF041169">
    <property type="entry name" value="f2_encap_cargo4"/>
    <property type="match status" value="1"/>
</dbReference>
<dbReference type="GO" id="GO:0046872">
    <property type="term" value="F:metal ion binding"/>
    <property type="evidence" value="ECO:0007669"/>
    <property type="project" value="UniProtKB-KW"/>
</dbReference>
<evidence type="ECO:0000256" key="3">
    <source>
        <dbReference type="RuleBase" id="RU004466"/>
    </source>
</evidence>
<dbReference type="Gene3D" id="1.10.600.10">
    <property type="entry name" value="Farnesyl Diphosphate Synthase"/>
    <property type="match status" value="1"/>
</dbReference>
<name>A0A1I5N9M3_9PSEU</name>
<reference evidence="5" key="1">
    <citation type="submission" date="2016-10" db="EMBL/GenBank/DDBJ databases">
        <authorList>
            <person name="Varghese N."/>
            <person name="Submissions S."/>
        </authorList>
    </citation>
    <scope>NUCLEOTIDE SEQUENCE [LARGE SCALE GENOMIC DNA]</scope>
    <source>
        <strain evidence="5">DSM 44637</strain>
    </source>
</reference>